<feature type="binding site" evidence="8">
    <location>
        <position position="38"/>
    </location>
    <ligand>
        <name>NADPH</name>
        <dbReference type="ChEBI" id="CHEBI:57783"/>
        <label>2</label>
    </ligand>
</feature>
<feature type="binding site" evidence="8">
    <location>
        <position position="34"/>
    </location>
    <ligand>
        <name>NADPH</name>
        <dbReference type="ChEBI" id="CHEBI:57783"/>
        <label>2</label>
    </ligand>
</feature>
<dbReference type="InterPro" id="IPR048666">
    <property type="entry name" value="RedAm-like_C"/>
</dbReference>
<feature type="binding site" evidence="8">
    <location>
        <position position="14"/>
    </location>
    <ligand>
        <name>NADPH</name>
        <dbReference type="ChEBI" id="CHEBI:57783"/>
        <label>2</label>
    </ligand>
</feature>
<reference evidence="6 7" key="2">
    <citation type="journal article" date="2023" name="Acta Crystallogr. F Struct. Biol. Commun.">
        <title>Structure of the imine reductase from Ajellomyces dermatitidis in three crystal forms.</title>
        <authorList>
            <person name="Sharma M."/>
            <person name="Cuetos A."/>
            <person name="Willliams A."/>
            <person name="Gonzalez-Martinez D."/>
            <person name="Grogan G."/>
        </authorList>
    </citation>
    <scope>X-RAY CRYSTALLOGRAPHY (1.52 ANGSTROMS) OF 1-288 IN COMPLEX WITH NADPH</scope>
</reference>
<feature type="binding site" evidence="6">
    <location>
        <position position="13"/>
    </location>
    <ligand>
        <name>NADPH</name>
        <dbReference type="ChEBI" id="CHEBI:57783"/>
        <label>1</label>
    </ligand>
</feature>
<dbReference type="Gene3D" id="1.10.1040.10">
    <property type="entry name" value="N-(1-d-carboxylethyl)-l-norvaline Dehydrogenase, domain 2"/>
    <property type="match status" value="1"/>
</dbReference>
<name>A0A179UH34_BLAGS</name>
<feature type="binding site" evidence="6">
    <location>
        <position position="237"/>
    </location>
    <ligand>
        <name>NADPH</name>
        <dbReference type="ChEBI" id="CHEBI:57783"/>
        <label>1</label>
    </ligand>
</feature>
<feature type="binding site" evidence="6">
    <location>
        <position position="38"/>
    </location>
    <ligand>
        <name>NADPH</name>
        <dbReference type="ChEBI" id="CHEBI:57783"/>
        <label>1</label>
    </ligand>
</feature>
<accession>A0A179UH34</accession>
<feature type="binding site" evidence="6">
    <location>
        <position position="14"/>
    </location>
    <ligand>
        <name>NADPH</name>
        <dbReference type="ChEBI" id="CHEBI:57783"/>
        <label>1</label>
    </ligand>
</feature>
<dbReference type="PDB" id="8OZW">
    <property type="method" value="X-ray"/>
    <property type="resolution" value="2.01 A"/>
    <property type="chains" value="A/B=1-288"/>
</dbReference>
<dbReference type="PDB" id="8P2J">
    <property type="method" value="X-ray"/>
    <property type="resolution" value="1.73 A"/>
    <property type="chains" value="A/B/C/D/E/F/G/H/I=1-288"/>
</dbReference>
<evidence type="ECO:0007829" key="6">
    <source>
        <dbReference type="PDB" id="8OZV"/>
    </source>
</evidence>
<dbReference type="InterPro" id="IPR036291">
    <property type="entry name" value="NAD(P)-bd_dom_sf"/>
</dbReference>
<dbReference type="InterPro" id="IPR006115">
    <property type="entry name" value="6PGDH_NADP-bd"/>
</dbReference>
<evidence type="ECO:0007829" key="7">
    <source>
        <dbReference type="PDB" id="8OZW"/>
    </source>
</evidence>
<feature type="binding site" evidence="6">
    <location>
        <position position="68"/>
    </location>
    <ligand>
        <name>NADPH</name>
        <dbReference type="ChEBI" id="CHEBI:57783"/>
        <label>1</label>
    </ligand>
</feature>
<dbReference type="GO" id="GO:0003677">
    <property type="term" value="F:DNA binding"/>
    <property type="evidence" value="ECO:0007669"/>
    <property type="project" value="TreeGrafter"/>
</dbReference>
<feature type="binding site" evidence="6">
    <location>
        <position position="12"/>
    </location>
    <ligand>
        <name>NADPH</name>
        <dbReference type="ChEBI" id="CHEBI:57783"/>
        <label>1</label>
    </ligand>
</feature>
<feature type="domain" description="NADPH-dependent reductive aminase-like C-terminal" evidence="3">
    <location>
        <begin position="161"/>
        <end position="286"/>
    </location>
</feature>
<dbReference type="GO" id="GO:0000785">
    <property type="term" value="C:chromatin"/>
    <property type="evidence" value="ECO:0007669"/>
    <property type="project" value="TreeGrafter"/>
</dbReference>
<dbReference type="GO" id="GO:0031491">
    <property type="term" value="F:nucleosome binding"/>
    <property type="evidence" value="ECO:0007669"/>
    <property type="project" value="TreeGrafter"/>
</dbReference>
<keyword evidence="1" id="KW-0560">Oxidoreductase</keyword>
<dbReference type="PANTHER" id="PTHR43580">
    <property type="entry name" value="OXIDOREDUCTASE GLYR1-RELATED"/>
    <property type="match status" value="1"/>
</dbReference>
<feature type="binding site" evidence="8">
    <location>
        <position position="12"/>
    </location>
    <ligand>
        <name>NADPH</name>
        <dbReference type="ChEBI" id="CHEBI:57783"/>
        <label>2</label>
    </ligand>
</feature>
<feature type="binding site" evidence="8">
    <location>
        <position position="11"/>
    </location>
    <ligand>
        <name>NADPH</name>
        <dbReference type="ChEBI" id="CHEBI:57783"/>
        <label>2</label>
    </ligand>
</feature>
<evidence type="ECO:0007829" key="8">
    <source>
        <dbReference type="PDB" id="8P2J"/>
    </source>
</evidence>
<dbReference type="InterPro" id="IPR013328">
    <property type="entry name" value="6PGD_dom2"/>
</dbReference>
<feature type="binding site" evidence="8">
    <location>
        <position position="35"/>
    </location>
    <ligand>
        <name>NADPH</name>
        <dbReference type="ChEBI" id="CHEBI:57783"/>
        <label>2</label>
    </ligand>
</feature>
<dbReference type="GO" id="GO:0016491">
    <property type="term" value="F:oxidoreductase activity"/>
    <property type="evidence" value="ECO:0007669"/>
    <property type="project" value="UniProtKB-KW"/>
</dbReference>
<dbReference type="SUPFAM" id="SSF51735">
    <property type="entry name" value="NAD(P)-binding Rossmann-fold domains"/>
    <property type="match status" value="1"/>
</dbReference>
<feature type="binding site" evidence="8">
    <location>
        <position position="94"/>
    </location>
    <ligand>
        <name>NADPH</name>
        <dbReference type="ChEBI" id="CHEBI:57783"/>
        <label>2</label>
    </ligand>
</feature>
<dbReference type="EMBL" id="GG657452">
    <property type="protein sequence ID" value="OAT07356.1"/>
    <property type="molecule type" value="Genomic_DNA"/>
</dbReference>
<keyword evidence="6 7" id="KW-0002">3D-structure</keyword>
<dbReference type="RefSeq" id="XP_002626263.1">
    <property type="nucleotide sequence ID" value="XM_002626217.2"/>
</dbReference>
<feature type="binding site" evidence="6">
    <location>
        <position position="75"/>
    </location>
    <ligand>
        <name>NADPH</name>
        <dbReference type="ChEBI" id="CHEBI:57783"/>
        <label>1</label>
    </ligand>
</feature>
<feature type="domain" description="6-phosphogluconate dehydrogenase NADP-binding" evidence="2">
    <location>
        <begin position="6"/>
        <end position="158"/>
    </location>
</feature>
<dbReference type="Pfam" id="PF21761">
    <property type="entry name" value="RedAm-like_C"/>
    <property type="match status" value="1"/>
</dbReference>
<dbReference type="AlphaFoldDB" id="A0A179UH34"/>
<keyword evidence="6 8" id="KW-0547">Nucleotide-binding</keyword>
<evidence type="ECO:0000259" key="2">
    <source>
        <dbReference type="Pfam" id="PF03446"/>
    </source>
</evidence>
<dbReference type="PDB" id="8OZV">
    <property type="method" value="X-ray"/>
    <property type="resolution" value="1.52 A"/>
    <property type="chains" value="A=1-288"/>
</dbReference>
<dbReference type="GeneID" id="8505486"/>
<dbReference type="PIRSF" id="PIRSF000103">
    <property type="entry name" value="HIBADH"/>
    <property type="match status" value="1"/>
</dbReference>
<protein>
    <submittedName>
        <fullName evidence="4">Oxidoreductase</fullName>
    </submittedName>
</protein>
<feature type="binding site" evidence="8">
    <location>
        <position position="67"/>
    </location>
    <ligand>
        <name>NADPH</name>
        <dbReference type="ChEBI" id="CHEBI:57783"/>
        <label>2</label>
    </ligand>
</feature>
<feature type="binding site" evidence="6">
    <location>
        <position position="232"/>
    </location>
    <ligand>
        <name>NADPH</name>
        <dbReference type="ChEBI" id="CHEBI:57783"/>
        <label>1</label>
    </ligand>
</feature>
<evidence type="ECO:0000313" key="5">
    <source>
        <dbReference type="Proteomes" id="UP000002038"/>
    </source>
</evidence>
<reference evidence="5" key="1">
    <citation type="journal article" date="2015" name="PLoS Genet.">
        <title>The dynamic genome and transcriptome of the human fungal pathogen Blastomyces and close relative Emmonsia.</title>
        <authorList>
            <person name="Munoz J.F."/>
            <person name="Gauthier G.M."/>
            <person name="Desjardins C.A."/>
            <person name="Gallo J.E."/>
            <person name="Holder J."/>
            <person name="Sullivan T.D."/>
            <person name="Marty A.J."/>
            <person name="Carmen J.C."/>
            <person name="Chen Z."/>
            <person name="Ding L."/>
            <person name="Gujja S."/>
            <person name="Magrini V."/>
            <person name="Misas E."/>
            <person name="Mitreva M."/>
            <person name="Priest M."/>
            <person name="Saif S."/>
            <person name="Whiston E.A."/>
            <person name="Young S."/>
            <person name="Zeng Q."/>
            <person name="Goldman W.E."/>
            <person name="Mardis E.R."/>
            <person name="Taylor J.W."/>
            <person name="McEwen J.G."/>
            <person name="Clay O.K."/>
            <person name="Klein B.S."/>
            <person name="Cuomo C.A."/>
        </authorList>
    </citation>
    <scope>NUCLEOTIDE SEQUENCE [LARGE SCALE GENOMIC DNA]</scope>
    <source>
        <strain evidence="5">SLH14081</strain>
    </source>
</reference>
<dbReference type="KEGG" id="bgh:BDBG_03427"/>
<feature type="binding site" evidence="8">
    <location>
        <position position="33"/>
    </location>
    <ligand>
        <name>NADPH</name>
        <dbReference type="ChEBI" id="CHEBI:57783"/>
        <label>2</label>
    </ligand>
</feature>
<dbReference type="InterPro" id="IPR015815">
    <property type="entry name" value="HIBADH-related"/>
</dbReference>
<feature type="binding site" evidence="6">
    <location>
        <position position="233"/>
    </location>
    <ligand>
        <name>NADPH</name>
        <dbReference type="ChEBI" id="CHEBI:57783"/>
        <label>1</label>
    </ligand>
</feature>
<dbReference type="PANTHER" id="PTHR43580:SF2">
    <property type="entry name" value="CYTOKINE-LIKE NUCLEAR FACTOR N-PAC"/>
    <property type="match status" value="1"/>
</dbReference>
<evidence type="ECO:0000259" key="3">
    <source>
        <dbReference type="Pfam" id="PF21761"/>
    </source>
</evidence>
<keyword evidence="5" id="KW-1185">Reference proteome</keyword>
<dbReference type="Pfam" id="PF03446">
    <property type="entry name" value="NAD_binding_2"/>
    <property type="match status" value="1"/>
</dbReference>
<dbReference type="VEuPathDB" id="FungiDB:BDBG_03427"/>
<feature type="binding site" evidence="6">
    <location>
        <position position="33"/>
    </location>
    <ligand>
        <name>NADPH</name>
        <dbReference type="ChEBI" id="CHEBI:57783"/>
        <label>1</label>
    </ligand>
</feature>
<feature type="binding site" evidence="8">
    <location>
        <position position="13"/>
    </location>
    <ligand>
        <name>NADPH</name>
        <dbReference type="ChEBI" id="CHEBI:57783"/>
        <label>2</label>
    </ligand>
</feature>
<feature type="binding site" evidence="6">
    <location>
        <position position="11"/>
    </location>
    <ligand>
        <name>NADPH</name>
        <dbReference type="ChEBI" id="CHEBI:57783"/>
        <label>1</label>
    </ligand>
</feature>
<feature type="binding site" evidence="6">
    <location>
        <position position="34"/>
    </location>
    <ligand>
        <name>NADPH</name>
        <dbReference type="ChEBI" id="CHEBI:57783"/>
        <label>1</label>
    </ligand>
</feature>
<feature type="binding site" evidence="6">
    <location>
        <position position="94"/>
    </location>
    <ligand>
        <name>NADPH</name>
        <dbReference type="ChEBI" id="CHEBI:57783"/>
        <label>1</label>
    </ligand>
</feature>
<proteinExistence type="evidence at protein level"/>
<dbReference type="STRING" id="559298.A0A179UH34"/>
<evidence type="ECO:0000256" key="1">
    <source>
        <dbReference type="ARBA" id="ARBA00023002"/>
    </source>
</evidence>
<dbReference type="Proteomes" id="UP000002038">
    <property type="component" value="Unassembled WGS sequence"/>
</dbReference>
<dbReference type="OrthoDB" id="435038at2759"/>
<dbReference type="Gene3D" id="3.40.50.720">
    <property type="entry name" value="NAD(P)-binding Rossmann-like Domain"/>
    <property type="match status" value="1"/>
</dbReference>
<gene>
    <name evidence="4" type="ORF">BDBG_03427</name>
</gene>
<dbReference type="GO" id="GO:0140673">
    <property type="term" value="P:transcription elongation-coupled chromatin remodeling"/>
    <property type="evidence" value="ECO:0007669"/>
    <property type="project" value="TreeGrafter"/>
</dbReference>
<organism evidence="4 5">
    <name type="scientific">Blastomyces gilchristii (strain SLH14081)</name>
    <name type="common">Blastomyces dermatitidis</name>
    <dbReference type="NCBI Taxonomy" id="559298"/>
    <lineage>
        <taxon>Eukaryota</taxon>
        <taxon>Fungi</taxon>
        <taxon>Dikarya</taxon>
        <taxon>Ascomycota</taxon>
        <taxon>Pezizomycotina</taxon>
        <taxon>Eurotiomycetes</taxon>
        <taxon>Eurotiomycetidae</taxon>
        <taxon>Onygenales</taxon>
        <taxon>Ajellomycetaceae</taxon>
        <taxon>Blastomyces</taxon>
    </lineage>
</organism>
<dbReference type="InterPro" id="IPR051265">
    <property type="entry name" value="HIBADH-related_NP60_sf"/>
</dbReference>
<sequence length="295" mass="30690">MANSPVSVFGLGAMGTALATQFLRKGHKTTVWNRTPAKAQPLIAIGASHAPTIDSAAAASSLLIICQLDKASVMQTLQQAPTAWAAKTIVDLTNGTPAHARETADWALAHGARYIHGGIMAVPFMIGQPDAMILYSGPAAVFEGVKDTLSVLGTNTYVGEDVGLASLHDLALLSGMYGLFSGFTHAVALVQSANIPAAGFVATQLIPWLTAMTQHLNLLATQVDEKDYGDGGSSLDMQAKAAPNILEASQAQGVSVELIQPIFKLIERRVEEGKGSEGLAALVGMIMKGGTKDSV</sequence>
<dbReference type="GO" id="GO:0050661">
    <property type="term" value="F:NADP binding"/>
    <property type="evidence" value="ECO:0007669"/>
    <property type="project" value="InterPro"/>
</dbReference>
<dbReference type="SMR" id="A0A179UH34"/>
<evidence type="ECO:0000313" key="4">
    <source>
        <dbReference type="EMBL" id="OAT07356.1"/>
    </source>
</evidence>
<feature type="binding site" evidence="6">
    <location>
        <position position="35"/>
    </location>
    <ligand>
        <name>NADPH</name>
        <dbReference type="ChEBI" id="CHEBI:57783"/>
        <label>1</label>
    </ligand>
</feature>